<dbReference type="PANTHER" id="PTHR31511:SF12">
    <property type="entry name" value="RHO TERMINATION FACTOR N-TERMINAL DOMAIN-CONTAINING PROTEIN"/>
    <property type="match status" value="1"/>
</dbReference>
<dbReference type="PANTHER" id="PTHR31511">
    <property type="entry name" value="PROTEIN CBG23764"/>
    <property type="match status" value="1"/>
</dbReference>
<reference evidence="2" key="1">
    <citation type="submission" date="2010-08" db="EMBL/GenBank/DDBJ databases">
        <authorList>
            <consortium name="Caenorhabditis japonica Sequencing Consortium"/>
            <person name="Wilson R.K."/>
        </authorList>
    </citation>
    <scope>NUCLEOTIDE SEQUENCE [LARGE SCALE GENOMIC DNA]</scope>
    <source>
        <strain evidence="2">DF5081</strain>
    </source>
</reference>
<dbReference type="AlphaFoldDB" id="A0A8R1IRQ0"/>
<evidence type="ECO:0008006" key="3">
    <source>
        <dbReference type="Google" id="ProtNLM"/>
    </source>
</evidence>
<organism evidence="1 2">
    <name type="scientific">Caenorhabditis japonica</name>
    <dbReference type="NCBI Taxonomy" id="281687"/>
    <lineage>
        <taxon>Eukaryota</taxon>
        <taxon>Metazoa</taxon>
        <taxon>Ecdysozoa</taxon>
        <taxon>Nematoda</taxon>
        <taxon>Chromadorea</taxon>
        <taxon>Rhabditida</taxon>
        <taxon>Rhabditina</taxon>
        <taxon>Rhabditomorpha</taxon>
        <taxon>Rhabditoidea</taxon>
        <taxon>Rhabditidae</taxon>
        <taxon>Peloderinae</taxon>
        <taxon>Caenorhabditis</taxon>
    </lineage>
</organism>
<dbReference type="InterPro" id="IPR043502">
    <property type="entry name" value="DNA/RNA_pol_sf"/>
</dbReference>
<evidence type="ECO:0000313" key="2">
    <source>
        <dbReference type="Proteomes" id="UP000005237"/>
    </source>
</evidence>
<reference evidence="1" key="2">
    <citation type="submission" date="2022-06" db="UniProtKB">
        <authorList>
            <consortium name="EnsemblMetazoa"/>
        </authorList>
    </citation>
    <scope>IDENTIFICATION</scope>
    <source>
        <strain evidence="1">DF5081</strain>
    </source>
</reference>
<name>A0A8R1IRQ0_CAEJA</name>
<dbReference type="Proteomes" id="UP000005237">
    <property type="component" value="Unassembled WGS sequence"/>
</dbReference>
<accession>A0A8R1IRQ0</accession>
<dbReference type="InterPro" id="IPR023211">
    <property type="entry name" value="DNA_pol_palm_dom_sf"/>
</dbReference>
<protein>
    <recommendedName>
        <fullName evidence="3">DNA-directed DNA polymerase</fullName>
    </recommendedName>
</protein>
<evidence type="ECO:0000313" key="1">
    <source>
        <dbReference type="EnsemblMetazoa" id="CJA40342.1"/>
    </source>
</evidence>
<dbReference type="EnsemblMetazoa" id="CJA40342.1">
    <property type="protein sequence ID" value="CJA40342.1"/>
    <property type="gene ID" value="WBGene00216190"/>
</dbReference>
<dbReference type="SUPFAM" id="SSF56672">
    <property type="entry name" value="DNA/RNA polymerases"/>
    <property type="match status" value="1"/>
</dbReference>
<proteinExistence type="predicted"/>
<sequence>MLPKYSSNLRLCYQDTDSFIYEIKTDDVYEDMMSMREHFDFSDYPKDNKLHNIDNKKVIGKFKDELNGKLMVELVAFRPKQYAFKINDGSEEKKNKGVKKNVVKKEMTFNDYKHCLENRTIERRTQMLINSTRHNIYSIKQNKVVLNNLTDKDKEAKRYAVDNIETLAFEHYRINSHYRIKNV</sequence>
<dbReference type="Gene3D" id="3.90.1600.10">
    <property type="entry name" value="Palm domain of DNA polymerase"/>
    <property type="match status" value="1"/>
</dbReference>
<keyword evidence="2" id="KW-1185">Reference proteome</keyword>